<comment type="caution">
    <text evidence="4">The sequence shown here is derived from an EMBL/GenBank/DDBJ whole genome shotgun (WGS) entry which is preliminary data.</text>
</comment>
<feature type="transmembrane region" description="Helical" evidence="2">
    <location>
        <begin position="247"/>
        <end position="267"/>
    </location>
</feature>
<dbReference type="Pfam" id="PF20146">
    <property type="entry name" value="NRF"/>
    <property type="match status" value="1"/>
</dbReference>
<sequence length="734" mass="83853">MHNSRRGLAGLSPQRQQALKLKYNKIWEGERSGGAGSMYLPSPEPGSPCSEALDRVTPVTQLTMVDAWGKMPDGYLFGNRYPWGQYDQCVRLDDESTDIKGKYCLVYYREHRYSEQDQAMSQELIEMGIPSLVDIPGISMQYGTCMPHQCSAQELTDSVEDVLNGTNKYLYSLHCYNTDEKMKLDGVDISFITFCVVIWTLMVGGAIAEEYIQRTKQESLKNGPLRFVIPFSVTTNMKKLFAINPNAKGAITVLYGMRFLSMCWVIHGHMQFFGSNVNSAIQHEKTDGLLFQIIRYANVVTDTFFFMGGMLVTYGLLKELEKTEKFNIIMYYVHRFIRLSPTMAVLSWYYASVNYHFWDGPNAYGVESVRKNCQKYWWKETFFVTNVGESKYRMCNGQLWYTSVDAQIYFVGWIMIVPLYYFKKAGRAWLYLLTLVSLIIPGAIIYKHDLAPGHYDNPKDHEYSNLIYRVPWSRASAWVVGIWTGYLLNHMSHKKLILKTWMVVAGWTVCFVTLFLVQFGLYSYAQDIPKAQYDVMTQVFYGGLHRATWSACLAWIVIACTAGYGGIINEFLSYPGWQPLSRLSFPMYLVGWNLQSSLTKSYRVPSYWGHLQKIIETSGVLFFVGIGAVFLTLMVEVPVLNLEKLLLKRPGRGAQADNKNVEKHGHDNPLIVEEKEKSNDEIKDKDIDNGINSHTEILNIINEDTVTNDVSITGTEKESIEDSVITMNEISKAT</sequence>
<evidence type="ECO:0000313" key="4">
    <source>
        <dbReference type="EMBL" id="CAL4082235.1"/>
    </source>
</evidence>
<keyword evidence="2" id="KW-0472">Membrane</keyword>
<feature type="domain" description="Nose resistant-to-fluoxetine protein N-terminal" evidence="3">
    <location>
        <begin position="46"/>
        <end position="190"/>
    </location>
</feature>
<feature type="transmembrane region" description="Helical" evidence="2">
    <location>
        <begin position="329"/>
        <end position="351"/>
    </location>
</feature>
<keyword evidence="5" id="KW-1185">Reference proteome</keyword>
<evidence type="ECO:0000256" key="1">
    <source>
        <dbReference type="SAM" id="MobiDB-lite"/>
    </source>
</evidence>
<feature type="compositionally biased region" description="Basic and acidic residues" evidence="1">
    <location>
        <begin position="659"/>
        <end position="686"/>
    </location>
</feature>
<accession>A0AAV2QHV2</accession>
<feature type="transmembrane region" description="Helical" evidence="2">
    <location>
        <begin position="500"/>
        <end position="524"/>
    </location>
</feature>
<evidence type="ECO:0000313" key="5">
    <source>
        <dbReference type="Proteomes" id="UP001497623"/>
    </source>
</evidence>
<gene>
    <name evidence="4" type="ORF">MNOR_LOCUS11760</name>
</gene>
<feature type="transmembrane region" description="Helical" evidence="2">
    <location>
        <begin position="293"/>
        <end position="317"/>
    </location>
</feature>
<protein>
    <recommendedName>
        <fullName evidence="3">Nose resistant-to-fluoxetine protein N-terminal domain-containing protein</fullName>
    </recommendedName>
</protein>
<dbReference type="InterPro" id="IPR052728">
    <property type="entry name" value="O2_lipid_transport_reg"/>
</dbReference>
<proteinExistence type="predicted"/>
<dbReference type="Proteomes" id="UP001497623">
    <property type="component" value="Unassembled WGS sequence"/>
</dbReference>
<dbReference type="PANTHER" id="PTHR11161">
    <property type="entry name" value="O-ACYLTRANSFERASE"/>
    <property type="match status" value="1"/>
</dbReference>
<dbReference type="EMBL" id="CAXKWB010006248">
    <property type="protein sequence ID" value="CAL4082235.1"/>
    <property type="molecule type" value="Genomic_DNA"/>
</dbReference>
<feature type="region of interest" description="Disordered" evidence="1">
    <location>
        <begin position="656"/>
        <end position="686"/>
    </location>
</feature>
<dbReference type="AlphaFoldDB" id="A0AAV2QHV2"/>
<organism evidence="4 5">
    <name type="scientific">Meganyctiphanes norvegica</name>
    <name type="common">Northern krill</name>
    <name type="synonym">Thysanopoda norvegica</name>
    <dbReference type="NCBI Taxonomy" id="48144"/>
    <lineage>
        <taxon>Eukaryota</taxon>
        <taxon>Metazoa</taxon>
        <taxon>Ecdysozoa</taxon>
        <taxon>Arthropoda</taxon>
        <taxon>Crustacea</taxon>
        <taxon>Multicrustacea</taxon>
        <taxon>Malacostraca</taxon>
        <taxon>Eumalacostraca</taxon>
        <taxon>Eucarida</taxon>
        <taxon>Euphausiacea</taxon>
        <taxon>Euphausiidae</taxon>
        <taxon>Meganyctiphanes</taxon>
    </lineage>
</organism>
<feature type="transmembrane region" description="Helical" evidence="2">
    <location>
        <begin position="428"/>
        <end position="446"/>
    </location>
</feature>
<name>A0AAV2QHV2_MEGNR</name>
<feature type="transmembrane region" description="Helical" evidence="2">
    <location>
        <begin position="544"/>
        <end position="568"/>
    </location>
</feature>
<keyword evidence="2" id="KW-0812">Transmembrane</keyword>
<dbReference type="PANTHER" id="PTHR11161:SF0">
    <property type="entry name" value="O-ACYLTRANSFERASE LIKE PROTEIN"/>
    <property type="match status" value="1"/>
</dbReference>
<feature type="transmembrane region" description="Helical" evidence="2">
    <location>
        <begin position="466"/>
        <end position="488"/>
    </location>
</feature>
<reference evidence="4 5" key="1">
    <citation type="submission" date="2024-05" db="EMBL/GenBank/DDBJ databases">
        <authorList>
            <person name="Wallberg A."/>
        </authorList>
    </citation>
    <scope>NUCLEOTIDE SEQUENCE [LARGE SCALE GENOMIC DNA]</scope>
</reference>
<feature type="transmembrane region" description="Helical" evidence="2">
    <location>
        <begin position="189"/>
        <end position="208"/>
    </location>
</feature>
<dbReference type="SMART" id="SM00703">
    <property type="entry name" value="NRF"/>
    <property type="match status" value="1"/>
</dbReference>
<feature type="transmembrane region" description="Helical" evidence="2">
    <location>
        <begin position="618"/>
        <end position="642"/>
    </location>
</feature>
<dbReference type="InterPro" id="IPR006621">
    <property type="entry name" value="Nose-resist-to-fluoxetine_N"/>
</dbReference>
<evidence type="ECO:0000256" key="2">
    <source>
        <dbReference type="SAM" id="Phobius"/>
    </source>
</evidence>
<evidence type="ECO:0000259" key="3">
    <source>
        <dbReference type="SMART" id="SM00703"/>
    </source>
</evidence>
<keyword evidence="2" id="KW-1133">Transmembrane helix</keyword>
<feature type="transmembrane region" description="Helical" evidence="2">
    <location>
        <begin position="399"/>
        <end position="421"/>
    </location>
</feature>